<accession>A0A931MVT6</accession>
<comment type="caution">
    <text evidence="2">The sequence shown here is derived from an EMBL/GenBank/DDBJ whole genome shotgun (WGS) entry which is preliminary data.</text>
</comment>
<keyword evidence="1" id="KW-0732">Signal</keyword>
<feature type="signal peptide" evidence="1">
    <location>
        <begin position="1"/>
        <end position="26"/>
    </location>
</feature>
<organism evidence="2 3">
    <name type="scientific">Halobacillus yeomjeoni</name>
    <dbReference type="NCBI Taxonomy" id="311194"/>
    <lineage>
        <taxon>Bacteria</taxon>
        <taxon>Bacillati</taxon>
        <taxon>Bacillota</taxon>
        <taxon>Bacilli</taxon>
        <taxon>Bacillales</taxon>
        <taxon>Bacillaceae</taxon>
        <taxon>Halobacillus</taxon>
    </lineage>
</organism>
<feature type="chain" id="PRO_5038036671" evidence="1">
    <location>
        <begin position="27"/>
        <end position="360"/>
    </location>
</feature>
<name>A0A931MVT6_9BACI</name>
<protein>
    <submittedName>
        <fullName evidence="2">Uncharacterized protein</fullName>
    </submittedName>
</protein>
<dbReference type="Gene3D" id="1.50.10.20">
    <property type="match status" value="1"/>
</dbReference>
<proteinExistence type="predicted"/>
<dbReference type="GO" id="GO:0005975">
    <property type="term" value="P:carbohydrate metabolic process"/>
    <property type="evidence" value="ECO:0007669"/>
    <property type="project" value="InterPro"/>
</dbReference>
<dbReference type="EMBL" id="JADZSC010000003">
    <property type="protein sequence ID" value="MBH0231403.1"/>
    <property type="molecule type" value="Genomic_DNA"/>
</dbReference>
<reference evidence="2 3" key="1">
    <citation type="journal article" date="2005" name="Int. J. Syst. Evol. Microbiol.">
        <title>Halobacillus yeomjeoni sp. nov., isolated from a marine solar saltern in Korea.</title>
        <authorList>
            <person name="Yoon J.H."/>
            <person name="Kang S.J."/>
            <person name="Lee C.H."/>
            <person name="Oh H.W."/>
            <person name="Oh T.K."/>
        </authorList>
    </citation>
    <scope>NUCLEOTIDE SEQUENCE [LARGE SCALE GENOMIC DNA]</scope>
    <source>
        <strain evidence="2 3">KCTC 3957</strain>
    </source>
</reference>
<dbReference type="AlphaFoldDB" id="A0A931MVT6"/>
<sequence>MFKLKNIVTITLSLMLILSAATPTFAASTPTTASDNAYDWLKGQQCSTGLLDSFSDSQQISYTYDQAVGAIAFLLKGDTASAKTVLDSLKNLQNPSGSWYTAYYCNNTSVQEHNQHVGPVLWVAMAVAKYEQDTGDTTTYRNMAIQAIDWSLQFQQADGGINGGLDDANNVLTWASTEHNQDAYSMLSHYGYTQEASEVKSFLDNEAWQEAEGFFWAGRNDPNDPMDTNAWGVQALGTSGTYEYSRGLDYVMNTHRNTQTKRVKNNTITIDGFDFNSDQDDIWFEGQGQMVVSFKMDGRTADADYFLNEIIKIQDFYGTGGVPYSLLGTNNGYWTMKDKESVSATGWMIYAVDGYNPFQP</sequence>
<evidence type="ECO:0000256" key="1">
    <source>
        <dbReference type="SAM" id="SignalP"/>
    </source>
</evidence>
<dbReference type="SUPFAM" id="SSF48208">
    <property type="entry name" value="Six-hairpin glycosidases"/>
    <property type="match status" value="1"/>
</dbReference>
<evidence type="ECO:0000313" key="2">
    <source>
        <dbReference type="EMBL" id="MBH0231403.1"/>
    </source>
</evidence>
<dbReference type="RefSeq" id="WP_197318028.1">
    <property type="nucleotide sequence ID" value="NZ_JADZSC010000003.1"/>
</dbReference>
<gene>
    <name evidence="2" type="ORF">H0267_14340</name>
</gene>
<keyword evidence="3" id="KW-1185">Reference proteome</keyword>
<evidence type="ECO:0000313" key="3">
    <source>
        <dbReference type="Proteomes" id="UP000614490"/>
    </source>
</evidence>
<dbReference type="Proteomes" id="UP000614490">
    <property type="component" value="Unassembled WGS sequence"/>
</dbReference>
<dbReference type="InterPro" id="IPR008928">
    <property type="entry name" value="6-hairpin_glycosidase_sf"/>
</dbReference>